<comment type="caution">
    <text evidence="3">The sequence shown here is derived from an EMBL/GenBank/DDBJ whole genome shotgun (WGS) entry which is preliminary data.</text>
</comment>
<evidence type="ECO:0000313" key="4">
    <source>
        <dbReference type="Proteomes" id="UP000241229"/>
    </source>
</evidence>
<accession>A0A2P7SQI7</accession>
<keyword evidence="2" id="KW-0732">Signal</keyword>
<feature type="region of interest" description="Disordered" evidence="1">
    <location>
        <begin position="108"/>
        <end position="127"/>
    </location>
</feature>
<dbReference type="EMBL" id="PXYK01000003">
    <property type="protein sequence ID" value="PSJ64756.1"/>
    <property type="molecule type" value="Genomic_DNA"/>
</dbReference>
<feature type="signal peptide" evidence="2">
    <location>
        <begin position="1"/>
        <end position="32"/>
    </location>
</feature>
<evidence type="ECO:0008006" key="5">
    <source>
        <dbReference type="Google" id="ProtNLM"/>
    </source>
</evidence>
<dbReference type="Proteomes" id="UP000241229">
    <property type="component" value="Unassembled WGS sequence"/>
</dbReference>
<evidence type="ECO:0000256" key="2">
    <source>
        <dbReference type="SAM" id="SignalP"/>
    </source>
</evidence>
<proteinExistence type="predicted"/>
<reference evidence="3 4" key="1">
    <citation type="submission" date="2018-03" db="EMBL/GenBank/DDBJ databases">
        <title>The draft genome of Mesorhizobium sp. 6GN-30.</title>
        <authorList>
            <person name="Liu L."/>
            <person name="Li L."/>
            <person name="Wang T."/>
            <person name="Zhang X."/>
            <person name="Liang L."/>
        </authorList>
    </citation>
    <scope>NUCLEOTIDE SEQUENCE [LARGE SCALE GENOMIC DNA]</scope>
    <source>
        <strain evidence="3 4">6GN30</strain>
    </source>
</reference>
<dbReference type="OrthoDB" id="7365878at2"/>
<name>A0A2P7SQI7_9HYPH</name>
<evidence type="ECO:0000256" key="1">
    <source>
        <dbReference type="SAM" id="MobiDB-lite"/>
    </source>
</evidence>
<evidence type="ECO:0000313" key="3">
    <source>
        <dbReference type="EMBL" id="PSJ64756.1"/>
    </source>
</evidence>
<feature type="chain" id="PRO_5015170647" description="DUF2946 domain-containing protein" evidence="2">
    <location>
        <begin position="33"/>
        <end position="127"/>
    </location>
</feature>
<keyword evidence="4" id="KW-1185">Reference proteome</keyword>
<protein>
    <recommendedName>
        <fullName evidence="5">DUF2946 domain-containing protein</fullName>
    </recommendedName>
</protein>
<organism evidence="3 4">
    <name type="scientific">Kumtagia ephedrae</name>
    <dbReference type="NCBI Taxonomy" id="2116701"/>
    <lineage>
        <taxon>Bacteria</taxon>
        <taxon>Pseudomonadati</taxon>
        <taxon>Pseudomonadota</taxon>
        <taxon>Alphaproteobacteria</taxon>
        <taxon>Hyphomicrobiales</taxon>
        <taxon>Phyllobacteriaceae</taxon>
        <taxon>Kumtagia</taxon>
    </lineage>
</organism>
<gene>
    <name evidence="3" type="ORF">C7I84_03645</name>
</gene>
<sequence>MRKGWTARRLGVALAAAWLLLVQALSGSFALAASRQHVPLDAFGNPLCITSANHDLPAPGSEHGPPPACCLLGCATGAPLAALPPLHAWLAVAFPTGPGTPPLLAREIAVPADPHDPASPRAPPRAG</sequence>
<dbReference type="AlphaFoldDB" id="A0A2P7SQI7"/>